<dbReference type="InterPro" id="IPR041679">
    <property type="entry name" value="DNA2/NAM7-like_C"/>
</dbReference>
<evidence type="ECO:0000313" key="13">
    <source>
        <dbReference type="Proteomes" id="UP000008068"/>
    </source>
</evidence>
<dbReference type="InterPro" id="IPR041677">
    <property type="entry name" value="DNA2/NAM7_AAA_11"/>
</dbReference>
<dbReference type="GO" id="GO:0031048">
    <property type="term" value="P:regulatory ncRNA-mediated heterochromatin formation"/>
    <property type="evidence" value="ECO:0007669"/>
    <property type="project" value="TreeGrafter"/>
</dbReference>
<dbReference type="OrthoDB" id="2423195at2759"/>
<feature type="compositionally biased region" description="Acidic residues" evidence="9">
    <location>
        <begin position="946"/>
        <end position="957"/>
    </location>
</feature>
<dbReference type="HOGENOM" id="CLU_233183_0_0_1"/>
<evidence type="ECO:0000256" key="6">
    <source>
        <dbReference type="ARBA" id="ARBA00022806"/>
    </source>
</evidence>
<dbReference type="InterPro" id="IPR045055">
    <property type="entry name" value="DNA2/NAM7-like"/>
</dbReference>
<feature type="transmembrane region" description="Helical" evidence="10">
    <location>
        <begin position="12"/>
        <end position="33"/>
    </location>
</feature>
<keyword evidence="3" id="KW-0547">Nucleotide-binding</keyword>
<feature type="region of interest" description="Disordered" evidence="9">
    <location>
        <begin position="103"/>
        <end position="164"/>
    </location>
</feature>
<keyword evidence="10" id="KW-0812">Transmembrane</keyword>
<dbReference type="PANTHER" id="PTHR10887:SF341">
    <property type="entry name" value="NFX1-TYPE ZINC FINGER-CONTAINING PROTEIN 1"/>
    <property type="match status" value="1"/>
</dbReference>
<dbReference type="InterPro" id="IPR027417">
    <property type="entry name" value="P-loop_NTPase"/>
</dbReference>
<evidence type="ECO:0000256" key="10">
    <source>
        <dbReference type="SAM" id="Phobius"/>
    </source>
</evidence>
<organism evidence="13">
    <name type="scientific">Caenorhabditis brenneri</name>
    <name type="common">Nematode worm</name>
    <dbReference type="NCBI Taxonomy" id="135651"/>
    <lineage>
        <taxon>Eukaryota</taxon>
        <taxon>Metazoa</taxon>
        <taxon>Ecdysozoa</taxon>
        <taxon>Nematoda</taxon>
        <taxon>Chromadorea</taxon>
        <taxon>Rhabditida</taxon>
        <taxon>Rhabditina</taxon>
        <taxon>Rhabditomorpha</taxon>
        <taxon>Rhabditoidea</taxon>
        <taxon>Rhabditidae</taxon>
        <taxon>Peloderinae</taxon>
        <taxon>Caenorhabditis</taxon>
    </lineage>
</organism>
<evidence type="ECO:0000256" key="4">
    <source>
        <dbReference type="ARBA" id="ARBA00022771"/>
    </source>
</evidence>
<dbReference type="PANTHER" id="PTHR10887">
    <property type="entry name" value="DNA2/NAM7 HELICASE FAMILY"/>
    <property type="match status" value="1"/>
</dbReference>
<evidence type="ECO:0000256" key="3">
    <source>
        <dbReference type="ARBA" id="ARBA00022741"/>
    </source>
</evidence>
<feature type="region of interest" description="Disordered" evidence="9">
    <location>
        <begin position="197"/>
        <end position="361"/>
    </location>
</feature>
<dbReference type="Gene3D" id="3.40.50.300">
    <property type="entry name" value="P-loop containing nucleotide triphosphate hydrolases"/>
    <property type="match status" value="2"/>
</dbReference>
<dbReference type="InterPro" id="IPR047187">
    <property type="entry name" value="SF1_C_Upf1"/>
</dbReference>
<feature type="domain" description="NF-X1-type" evidence="11">
    <location>
        <begin position="1411"/>
        <end position="1433"/>
    </location>
</feature>
<keyword evidence="2" id="KW-0677">Repeat</keyword>
<dbReference type="GO" id="GO:0016787">
    <property type="term" value="F:hydrolase activity"/>
    <property type="evidence" value="ECO:0007669"/>
    <property type="project" value="UniProtKB-KW"/>
</dbReference>
<reference evidence="13" key="1">
    <citation type="submission" date="2011-07" db="EMBL/GenBank/DDBJ databases">
        <authorList>
            <consortium name="Caenorhabditis brenneri Sequencing and Analysis Consortium"/>
            <person name="Wilson R.K."/>
        </authorList>
    </citation>
    <scope>NUCLEOTIDE SEQUENCE [LARGE SCALE GENOMIC DNA]</scope>
    <source>
        <strain evidence="13">PB2801</strain>
    </source>
</reference>
<keyword evidence="10" id="KW-1133">Transmembrane helix</keyword>
<dbReference type="OMA" id="WNPERIN"/>
<feature type="compositionally biased region" description="Polar residues" evidence="9">
    <location>
        <begin position="129"/>
        <end position="148"/>
    </location>
</feature>
<dbReference type="GO" id="GO:0004386">
    <property type="term" value="F:helicase activity"/>
    <property type="evidence" value="ECO:0007669"/>
    <property type="project" value="UniProtKB-KW"/>
</dbReference>
<dbReference type="GO" id="GO:0031380">
    <property type="term" value="C:nuclear RNA-directed RNA polymerase complex"/>
    <property type="evidence" value="ECO:0007669"/>
    <property type="project" value="TreeGrafter"/>
</dbReference>
<feature type="compositionally biased region" description="Polar residues" evidence="9">
    <location>
        <begin position="338"/>
        <end position="351"/>
    </location>
</feature>
<dbReference type="InParanoid" id="G0NEA9"/>
<keyword evidence="4" id="KW-0863">Zinc-finger</keyword>
<keyword evidence="13" id="KW-1185">Reference proteome</keyword>
<keyword evidence="1" id="KW-0479">Metal-binding</keyword>
<evidence type="ECO:0000256" key="9">
    <source>
        <dbReference type="SAM" id="MobiDB-lite"/>
    </source>
</evidence>
<evidence type="ECO:0000313" key="12">
    <source>
        <dbReference type="EMBL" id="EGT58776.1"/>
    </source>
</evidence>
<dbReference type="Pfam" id="PF13086">
    <property type="entry name" value="AAA_11"/>
    <property type="match status" value="1"/>
</dbReference>
<feature type="region of interest" description="Disordered" evidence="9">
    <location>
        <begin position="919"/>
        <end position="957"/>
    </location>
</feature>
<evidence type="ECO:0000256" key="5">
    <source>
        <dbReference type="ARBA" id="ARBA00022801"/>
    </source>
</evidence>
<gene>
    <name evidence="12" type="ORF">CAEBREN_17840</name>
</gene>
<keyword evidence="8" id="KW-0067">ATP-binding</keyword>
<dbReference type="InterPro" id="IPR000967">
    <property type="entry name" value="Znf_NFX1"/>
</dbReference>
<dbReference type="SMART" id="SM00438">
    <property type="entry name" value="ZnF_NFX"/>
    <property type="match status" value="3"/>
</dbReference>
<dbReference type="GO" id="GO:0008270">
    <property type="term" value="F:zinc ion binding"/>
    <property type="evidence" value="ECO:0007669"/>
    <property type="project" value="UniProtKB-KW"/>
</dbReference>
<protein>
    <recommendedName>
        <fullName evidence="11">NF-X1-type domain-containing protein</fullName>
    </recommendedName>
</protein>
<evidence type="ECO:0000256" key="1">
    <source>
        <dbReference type="ARBA" id="ARBA00022723"/>
    </source>
</evidence>
<feature type="domain" description="NF-X1-type" evidence="11">
    <location>
        <begin position="1383"/>
        <end position="1409"/>
    </location>
</feature>
<dbReference type="GO" id="GO:0005524">
    <property type="term" value="F:ATP binding"/>
    <property type="evidence" value="ECO:0007669"/>
    <property type="project" value="UniProtKB-KW"/>
</dbReference>
<sequence length="2059" mass="237474">MSLRRKYLDRLFVTGNWSVATANLLYELAMLYFNTARYRGGFMLTVNKFVPSWRDISTSFQKCSHPDLSEKGGVTDEELRNMDRLIGHIDKWIKKAQDAAKTAALRSPDISDDDEPSRPVVPHGGGGSLHSSDFRGSSVGSRSIQDQSLDARRRHDRDREDQRLREMREMEDYRRRQEDLREEEAFRGVRESPYTKDYRRYQEDSYRETQEDRRRFEEEQFRIQESRRRQDSYQEEPRRYQEDPRRYQDQYQDDSRRHQDSYQDDPYRRSQEEESRRRDEEYRRARDARRAESALGFRSGGGTSSNIQSTVVINDDEYPNIDISDSTIDAGEEEDRQNTSTSQAANDSHLPTHNCDEKPKQPYKYVEGYQDDYEPPWMRCEKIEPPEDFKEITAVPTMKDYVNPVEPYLRRIQELGVYKSAHHYLDVQFRLLREDLVSPMRDGMDIYRKNGTCKGIRKENVPCSDISIYNIERVDGKQVTERDGFEMRILWPAQYDIQNLLDNDREMKELGLVMLSGDRFQEDFHLGHIQTSLLTNKGCLHLAVHEETRAFEPNKTYQMAQATSYLPSYKHVLKNLQEISPFKPIPFERYLVHGRKEIFRPNFHRHPKTEDQLQEEIRLEKIYTDIRTNAASKRYMAGKPIPRGIDNDYECTMREEPDEEDLEYLQLKEPIFRSFVGVDTRGCDLIQIDHKWYKISRLLDDFHPTYLDESQRRAFCSTFKHELSLIQGPPGTGKTHIGVQIIKTMLQNRTHWKMTEPILVVCFTNSGLDNLLERIYEMIENDEELSRDNGKPRMIRYGRKCESDFLKRRRVMRFDVHDQYRNSVSDRAQRDQNKAGAHKRKVGADLVLSSYTLYCSRNDLLSYQILSRVMEPDHQTAIANFAYEHVDSKENPLNYDEAIACWLLDRDFGKATKQQTKKAKKNKFQEMQSMDSDEETTNPAFLTVQDSDDDEEDEDMDDEKRLDKLFNKMNVGCTGKDILGIVNGSSGDEYYSKGTWEIAHDHRPPEVVLMGKKTKTRALVVEGLPKQIADYRKACERLIAAQDQVDSEIMKMPMIIGATTTGCSRLRPILERVEPRILIVEEAAEVLEAHILSAMISSVEHCVMIGDHKQLRPNPAVHELGTEYGLQISMFERLVERALPYSQLQQQHRMNLNISDVIVKPAFYDNVVDAENVGLYPEVEGMATNLYFWSHSKPEESHDGISWMNRHEASMTVALVKHLLKQNYTHQDIVVLTTYSAQRQYFYREFPIMFGTSNDGSVIPVETVDSFQGRERKIAIVSLVRSHRGQQINTGIGFLAVANRICVALTRAQHGMYIVGNGAYIMNNSRLWKQIVDQLNRRSFIEYRIPLKCVAHNNIIWVKEPRDFAEESPEGGCLEICDIPKRCGHVCKRPCHPKIEYEHSLRCEYPCQATCPNTKYNHKCARLCYEDCGSCMRLVDVKLECGHTISTPCSRIQIAQCDQKCNKTLVCGHQCPLRCGVECADQCEELVTLQLDCSHQKQLKCSIVTTRELDLSCVERCENQMLTCQHQCKELCGKPCTLECQEIVSVVLPCGHSQDVICSSYEPNQLEKIECTSLVTKTLIPCGHKEKVPCHQHPSTDNCTGRCTKMLKTCGHMCSDRCGKCYLEQTHVCQHPCPKVLECGHNCPATCGEPCTSCRAYCQTTCVHQGCGASGSRTYGRNCSSLCILCTSHCANKCIHRSCTKKCYEECDVKTCSEPCTEKLKCGHACLGLCGEVCPKVCGSCQRQRYLQCVEGLSLSSQQVHRLIQVPKCLCIVPVEVLDEHVRRLKEIGKPLTCCKCKKARLTGILRYEKYMKKQVLDENLRKQQRRLGALHQSSIDAEVKETIMQCDNEIKHVTTNMTDENSLIIRTFRSHVGYLNTKFDEIKGKADQKYKMIFILEVARVFRAIAKLISMTSKQRVSSRKDIPPALDGIIQSIGSNPFIKVLDELRKVNETFKENGKTFMLGAVLQKMRMHTFKMAAYQMISGLMYTMSVHVKQNIPDVAARAILSSCVTILSADDKNDLTSQIGLLEQQVTQVAPRMKEPMSRSYWSWQQLKVPEL</sequence>
<evidence type="ECO:0000256" key="7">
    <source>
        <dbReference type="ARBA" id="ARBA00022833"/>
    </source>
</evidence>
<dbReference type="eggNOG" id="KOG1807">
    <property type="taxonomic scope" value="Eukaryota"/>
</dbReference>
<dbReference type="CDD" id="cd18808">
    <property type="entry name" value="SF1_C_Upf1"/>
    <property type="match status" value="1"/>
</dbReference>
<keyword evidence="6" id="KW-0347">Helicase</keyword>
<evidence type="ECO:0000256" key="8">
    <source>
        <dbReference type="ARBA" id="ARBA00022840"/>
    </source>
</evidence>
<proteinExistence type="predicted"/>
<evidence type="ECO:0000256" key="2">
    <source>
        <dbReference type="ARBA" id="ARBA00022737"/>
    </source>
</evidence>
<dbReference type="EMBL" id="GL379872">
    <property type="protein sequence ID" value="EGT58776.1"/>
    <property type="molecule type" value="Genomic_DNA"/>
</dbReference>
<accession>G0NEA9</accession>
<keyword evidence="10" id="KW-0472">Membrane</keyword>
<feature type="domain" description="NF-X1-type" evidence="11">
    <location>
        <begin position="1639"/>
        <end position="1656"/>
    </location>
</feature>
<name>G0NEA9_CAEBE</name>
<keyword evidence="5" id="KW-0378">Hydrolase</keyword>
<dbReference type="STRING" id="135651.G0NEA9"/>
<evidence type="ECO:0000259" key="11">
    <source>
        <dbReference type="SMART" id="SM00438"/>
    </source>
</evidence>
<dbReference type="Proteomes" id="UP000008068">
    <property type="component" value="Unassembled WGS sequence"/>
</dbReference>
<feature type="compositionally biased region" description="Basic and acidic residues" evidence="9">
    <location>
        <begin position="149"/>
        <end position="164"/>
    </location>
</feature>
<dbReference type="FunCoup" id="G0NEA9">
    <property type="interactions" value="2350"/>
</dbReference>
<dbReference type="Pfam" id="PF13087">
    <property type="entry name" value="AAA_12"/>
    <property type="match status" value="1"/>
</dbReference>
<dbReference type="FunFam" id="3.40.50.300:FF:004103">
    <property type="entry name" value="Zinc finger NFX1-type containing homolog"/>
    <property type="match status" value="1"/>
</dbReference>
<feature type="compositionally biased region" description="Basic and acidic residues" evidence="9">
    <location>
        <begin position="197"/>
        <end position="292"/>
    </location>
</feature>
<dbReference type="SUPFAM" id="SSF52540">
    <property type="entry name" value="P-loop containing nucleoside triphosphate hydrolases"/>
    <property type="match status" value="1"/>
</dbReference>
<dbReference type="GO" id="GO:0005694">
    <property type="term" value="C:chromosome"/>
    <property type="evidence" value="ECO:0007669"/>
    <property type="project" value="UniProtKB-ARBA"/>
</dbReference>
<dbReference type="FunFam" id="3.40.50.300:FF:000326">
    <property type="entry name" value="P-loop containing nucleoside triphosphate hydrolase"/>
    <property type="match status" value="1"/>
</dbReference>
<keyword evidence="7" id="KW-0862">Zinc</keyword>